<protein>
    <submittedName>
        <fullName evidence="1">DUF4157 domain-containing protein</fullName>
    </submittedName>
</protein>
<name>A0ABR7TNF5_9BACT</name>
<comment type="caution">
    <text evidence="1">The sequence shown here is derived from an EMBL/GenBank/DDBJ whole genome shotgun (WGS) entry which is preliminary data.</text>
</comment>
<dbReference type="Proteomes" id="UP000659124">
    <property type="component" value="Unassembled WGS sequence"/>
</dbReference>
<proteinExistence type="predicted"/>
<evidence type="ECO:0000313" key="2">
    <source>
        <dbReference type="Proteomes" id="UP000659124"/>
    </source>
</evidence>
<gene>
    <name evidence="1" type="ORF">ICL07_12315</name>
</gene>
<keyword evidence="2" id="KW-1185">Reference proteome</keyword>
<sequence length="89" mass="10276">MVMGVQEVAMVLGRTIHLHGASRFEFLSDIAWVRHEVCHVKQYRQYGMIGFLARYLYQSMRKGYYQNPLEVAARKAEADPGMLEGIEII</sequence>
<evidence type="ECO:0000313" key="1">
    <source>
        <dbReference type="EMBL" id="MBC9931165.1"/>
    </source>
</evidence>
<dbReference type="EMBL" id="JACVFC010000001">
    <property type="protein sequence ID" value="MBC9931165.1"/>
    <property type="molecule type" value="Genomic_DNA"/>
</dbReference>
<organism evidence="1 2">
    <name type="scientific">Chitinophaga qingshengii</name>
    <dbReference type="NCBI Taxonomy" id="1569794"/>
    <lineage>
        <taxon>Bacteria</taxon>
        <taxon>Pseudomonadati</taxon>
        <taxon>Bacteroidota</taxon>
        <taxon>Chitinophagia</taxon>
        <taxon>Chitinophagales</taxon>
        <taxon>Chitinophagaceae</taxon>
        <taxon>Chitinophaga</taxon>
    </lineage>
</organism>
<reference evidence="1 2" key="1">
    <citation type="submission" date="2020-09" db="EMBL/GenBank/DDBJ databases">
        <title>Genome sequences of type strains of Chitinophaga qingshengii and Chitinophaga varians.</title>
        <authorList>
            <person name="Kittiwongwattana C."/>
        </authorList>
    </citation>
    <scope>NUCLEOTIDE SEQUENCE [LARGE SCALE GENOMIC DNA]</scope>
    <source>
        <strain evidence="1 2">JCM 30026</strain>
    </source>
</reference>
<accession>A0ABR7TNF5</accession>